<dbReference type="GO" id="GO:0000976">
    <property type="term" value="F:transcription cis-regulatory region binding"/>
    <property type="evidence" value="ECO:0007669"/>
    <property type="project" value="TreeGrafter"/>
</dbReference>
<dbReference type="Proteomes" id="UP000014463">
    <property type="component" value="Unassembled WGS sequence"/>
</dbReference>
<organism evidence="4 5">
    <name type="scientific">Litchfieldella anticariensis (strain DSM 16096 / CECT 5854 / CIP 108499 / LMG 22089 / FP35)</name>
    <name type="common">Halomonas anticariensis</name>
    <dbReference type="NCBI Taxonomy" id="1121939"/>
    <lineage>
        <taxon>Bacteria</taxon>
        <taxon>Pseudomonadati</taxon>
        <taxon>Pseudomonadota</taxon>
        <taxon>Gammaproteobacteria</taxon>
        <taxon>Oceanospirillales</taxon>
        <taxon>Halomonadaceae</taxon>
        <taxon>Litchfieldella</taxon>
    </lineage>
</organism>
<name>S2KK39_LITA3</name>
<keyword evidence="5" id="KW-1185">Reference proteome</keyword>
<dbReference type="InterPro" id="IPR050109">
    <property type="entry name" value="HTH-type_TetR-like_transc_reg"/>
</dbReference>
<evidence type="ECO:0000313" key="4">
    <source>
        <dbReference type="EMBL" id="EPC02315.1"/>
    </source>
</evidence>
<dbReference type="SUPFAM" id="SSF46689">
    <property type="entry name" value="Homeodomain-like"/>
    <property type="match status" value="1"/>
</dbReference>
<dbReference type="InterPro" id="IPR009057">
    <property type="entry name" value="Homeodomain-like_sf"/>
</dbReference>
<dbReference type="SUPFAM" id="SSF48498">
    <property type="entry name" value="Tetracyclin repressor-like, C-terminal domain"/>
    <property type="match status" value="1"/>
</dbReference>
<proteinExistence type="predicted"/>
<dbReference type="PANTHER" id="PTHR30055:SF196">
    <property type="entry name" value="HTH-TYPE TRANSCRIPTIONAL REGULATOR RUTR"/>
    <property type="match status" value="1"/>
</dbReference>
<feature type="domain" description="HTH tetR-type" evidence="3">
    <location>
        <begin position="53"/>
        <end position="113"/>
    </location>
</feature>
<keyword evidence="1 2" id="KW-0238">DNA-binding</keyword>
<evidence type="ECO:0000259" key="3">
    <source>
        <dbReference type="PROSITE" id="PS50977"/>
    </source>
</evidence>
<evidence type="ECO:0000313" key="5">
    <source>
        <dbReference type="Proteomes" id="UP000014463"/>
    </source>
</evidence>
<accession>S2KK39</accession>
<dbReference type="InterPro" id="IPR001647">
    <property type="entry name" value="HTH_TetR"/>
</dbReference>
<evidence type="ECO:0000256" key="1">
    <source>
        <dbReference type="ARBA" id="ARBA00023125"/>
    </source>
</evidence>
<dbReference type="AlphaFoldDB" id="S2KK39"/>
<gene>
    <name evidence="4" type="ORF">L861_14865</name>
</gene>
<reference evidence="4 5" key="1">
    <citation type="journal article" date="2013" name="Genome Announc.">
        <title>Draft genome sequence of the moderately halophilic gammaproteobacterium Halomonas anticariensis FP35.</title>
        <authorList>
            <person name="Tahrioui A."/>
            <person name="Quesada E."/>
            <person name="Llamas I."/>
        </authorList>
    </citation>
    <scope>NUCLEOTIDE SEQUENCE [LARGE SCALE GENOMIC DNA]</scope>
    <source>
        <strain evidence="5">DSM 16096 / CECT 5854 / LMG 22089 / FP35</strain>
    </source>
</reference>
<dbReference type="EMBL" id="ASTJ01000025">
    <property type="protein sequence ID" value="EPC02315.1"/>
    <property type="molecule type" value="Genomic_DNA"/>
</dbReference>
<dbReference type="GO" id="GO:0003700">
    <property type="term" value="F:DNA-binding transcription factor activity"/>
    <property type="evidence" value="ECO:0007669"/>
    <property type="project" value="TreeGrafter"/>
</dbReference>
<dbReference type="eggNOG" id="COG1309">
    <property type="taxonomic scope" value="Bacteria"/>
</dbReference>
<protein>
    <recommendedName>
        <fullName evidence="3">HTH tetR-type domain-containing protein</fullName>
    </recommendedName>
</protein>
<dbReference type="InterPro" id="IPR036271">
    <property type="entry name" value="Tet_transcr_reg_TetR-rel_C_sf"/>
</dbReference>
<dbReference type="Pfam" id="PF08362">
    <property type="entry name" value="TetR_C_3"/>
    <property type="match status" value="1"/>
</dbReference>
<dbReference type="Gene3D" id="1.10.10.60">
    <property type="entry name" value="Homeodomain-like"/>
    <property type="match status" value="1"/>
</dbReference>
<dbReference type="PATRIC" id="fig|1121939.11.peg.2212"/>
<dbReference type="STRING" id="1121939.L861_14865"/>
<dbReference type="PANTHER" id="PTHR30055">
    <property type="entry name" value="HTH-TYPE TRANSCRIPTIONAL REGULATOR RUTR"/>
    <property type="match status" value="1"/>
</dbReference>
<dbReference type="Pfam" id="PF00440">
    <property type="entry name" value="TetR_N"/>
    <property type="match status" value="1"/>
</dbReference>
<dbReference type="GO" id="GO:0045892">
    <property type="term" value="P:negative regulation of DNA-templated transcription"/>
    <property type="evidence" value="ECO:0007669"/>
    <property type="project" value="InterPro"/>
</dbReference>
<dbReference type="Gene3D" id="1.10.357.10">
    <property type="entry name" value="Tetracycline Repressor, domain 2"/>
    <property type="match status" value="1"/>
</dbReference>
<dbReference type="PROSITE" id="PS50977">
    <property type="entry name" value="HTH_TETR_2"/>
    <property type="match status" value="1"/>
</dbReference>
<dbReference type="InterPro" id="IPR013573">
    <property type="entry name" value="Tscrpt_reg_YcdC_C"/>
</dbReference>
<feature type="DNA-binding region" description="H-T-H motif" evidence="2">
    <location>
        <begin position="76"/>
        <end position="95"/>
    </location>
</feature>
<dbReference type="PRINTS" id="PR00455">
    <property type="entry name" value="HTHTETR"/>
</dbReference>
<evidence type="ECO:0000256" key="2">
    <source>
        <dbReference type="PROSITE-ProRule" id="PRU00335"/>
    </source>
</evidence>
<sequence length="249" mass="28299">MVLCFASEASALEEGAASWSEMISWELPMPIGGFCCSTGHEGSMAKKKGEIRRRNVEKILLVAEQVFAEKGYAGASMGEIAQLADIPKSNVHYYFATKEDLYREVLLGLLEVWKQDALCFELYDDPRIVLSSYIRAKMAHSRDRAYGSKVWAAEVMQGAPILQEQLRDNLYEWAKLKEAKIREWIDDGRILPVEPSYLLYMIWASTQHYADFNYQICLLNDDRPLDDLQFEKAVQSVTSVILRGIGLTP</sequence>
<comment type="caution">
    <text evidence="4">The sequence shown here is derived from an EMBL/GenBank/DDBJ whole genome shotgun (WGS) entry which is preliminary data.</text>
</comment>